<keyword evidence="1" id="KW-0472">Membrane</keyword>
<keyword evidence="3" id="KW-1185">Reference proteome</keyword>
<accession>A0AAD9LQP4</accession>
<reference evidence="2" key="1">
    <citation type="submission" date="2023-08" db="EMBL/GenBank/DDBJ databases">
        <title>Reference Genome Resource for the Citrus Pathogen Phytophthora citrophthora.</title>
        <authorList>
            <person name="Moller H."/>
            <person name="Coetzee B."/>
            <person name="Rose L.J."/>
            <person name="Van Niekerk J.M."/>
        </authorList>
    </citation>
    <scope>NUCLEOTIDE SEQUENCE</scope>
    <source>
        <strain evidence="2">STE-U-9442</strain>
    </source>
</reference>
<evidence type="ECO:0000256" key="1">
    <source>
        <dbReference type="SAM" id="Phobius"/>
    </source>
</evidence>
<proteinExistence type="predicted"/>
<sequence length="74" mass="8223">MMRCCSLFGWLGAVRSAGYYLKTRIYACSIYSYYKLVVAVCWLVVAVSATTVSSALVEHLVAELAVKMLMDFAK</sequence>
<evidence type="ECO:0000313" key="3">
    <source>
        <dbReference type="Proteomes" id="UP001259832"/>
    </source>
</evidence>
<feature type="transmembrane region" description="Helical" evidence="1">
    <location>
        <begin position="32"/>
        <end position="57"/>
    </location>
</feature>
<dbReference type="AlphaFoldDB" id="A0AAD9LQP4"/>
<protein>
    <submittedName>
        <fullName evidence="2">Uncharacterized protein</fullName>
    </submittedName>
</protein>
<evidence type="ECO:0000313" key="2">
    <source>
        <dbReference type="EMBL" id="KAK1943897.1"/>
    </source>
</evidence>
<organism evidence="2 3">
    <name type="scientific">Phytophthora citrophthora</name>
    <dbReference type="NCBI Taxonomy" id="4793"/>
    <lineage>
        <taxon>Eukaryota</taxon>
        <taxon>Sar</taxon>
        <taxon>Stramenopiles</taxon>
        <taxon>Oomycota</taxon>
        <taxon>Peronosporomycetes</taxon>
        <taxon>Peronosporales</taxon>
        <taxon>Peronosporaceae</taxon>
        <taxon>Phytophthora</taxon>
    </lineage>
</organism>
<gene>
    <name evidence="2" type="ORF">P3T76_005293</name>
</gene>
<dbReference type="Proteomes" id="UP001259832">
    <property type="component" value="Unassembled WGS sequence"/>
</dbReference>
<keyword evidence="1" id="KW-0812">Transmembrane</keyword>
<keyword evidence="1" id="KW-1133">Transmembrane helix</keyword>
<name>A0AAD9LQP4_9STRA</name>
<dbReference type="EMBL" id="JASMQC010000007">
    <property type="protein sequence ID" value="KAK1943897.1"/>
    <property type="molecule type" value="Genomic_DNA"/>
</dbReference>
<comment type="caution">
    <text evidence="2">The sequence shown here is derived from an EMBL/GenBank/DDBJ whole genome shotgun (WGS) entry which is preliminary data.</text>
</comment>